<dbReference type="InterPro" id="IPR028098">
    <property type="entry name" value="Glyco_trans_4-like_N"/>
</dbReference>
<dbReference type="PANTHER" id="PTHR46401">
    <property type="entry name" value="GLYCOSYLTRANSFERASE WBBK-RELATED"/>
    <property type="match status" value="1"/>
</dbReference>
<dbReference type="CDD" id="cd03809">
    <property type="entry name" value="GT4_MtfB-like"/>
    <property type="match status" value="1"/>
</dbReference>
<reference evidence="4" key="1">
    <citation type="journal article" date="2020" name="mSystems">
        <title>Genome- and Community-Level Interaction Insights into Carbon Utilization and Element Cycling Functions of Hydrothermarchaeota in Hydrothermal Sediment.</title>
        <authorList>
            <person name="Zhou Z."/>
            <person name="Liu Y."/>
            <person name="Xu W."/>
            <person name="Pan J."/>
            <person name="Luo Z.H."/>
            <person name="Li M."/>
        </authorList>
    </citation>
    <scope>NUCLEOTIDE SEQUENCE [LARGE SCALE GENOMIC DNA]</scope>
    <source>
        <strain evidence="4">HyVt-365</strain>
    </source>
</reference>
<dbReference type="Pfam" id="PF00534">
    <property type="entry name" value="Glycos_transf_1"/>
    <property type="match status" value="1"/>
</dbReference>
<organism evidence="4">
    <name type="scientific">candidate division WWE3 bacterium</name>
    <dbReference type="NCBI Taxonomy" id="2053526"/>
    <lineage>
        <taxon>Bacteria</taxon>
        <taxon>Katanobacteria</taxon>
    </lineage>
</organism>
<protein>
    <submittedName>
        <fullName evidence="4">Glycosyltransferase family 1 protein</fullName>
    </submittedName>
</protein>
<gene>
    <name evidence="4" type="ORF">ENI09_00090</name>
</gene>
<keyword evidence="1" id="KW-0808">Transferase</keyword>
<accession>A0A7C1T5S1</accession>
<feature type="domain" description="Glycosyl transferase family 1" evidence="2">
    <location>
        <begin position="84"/>
        <end position="239"/>
    </location>
</feature>
<dbReference type="PANTHER" id="PTHR46401:SF2">
    <property type="entry name" value="GLYCOSYLTRANSFERASE WBBK-RELATED"/>
    <property type="match status" value="1"/>
</dbReference>
<dbReference type="AlphaFoldDB" id="A0A7C1T5S1"/>
<evidence type="ECO:0000259" key="2">
    <source>
        <dbReference type="Pfam" id="PF00534"/>
    </source>
</evidence>
<dbReference type="GO" id="GO:0009103">
    <property type="term" value="P:lipopolysaccharide biosynthetic process"/>
    <property type="evidence" value="ECO:0007669"/>
    <property type="project" value="TreeGrafter"/>
</dbReference>
<proteinExistence type="predicted"/>
<dbReference type="GO" id="GO:0016757">
    <property type="term" value="F:glycosyltransferase activity"/>
    <property type="evidence" value="ECO:0007669"/>
    <property type="project" value="InterPro"/>
</dbReference>
<dbReference type="InterPro" id="IPR001296">
    <property type="entry name" value="Glyco_trans_1"/>
</dbReference>
<dbReference type="Pfam" id="PF13439">
    <property type="entry name" value="Glyco_transf_4"/>
    <property type="match status" value="1"/>
</dbReference>
<evidence type="ECO:0000313" key="4">
    <source>
        <dbReference type="EMBL" id="HEB13799.1"/>
    </source>
</evidence>
<dbReference type="Gene3D" id="3.40.50.2000">
    <property type="entry name" value="Glycogen Phosphorylase B"/>
    <property type="match status" value="2"/>
</dbReference>
<evidence type="ECO:0000256" key="1">
    <source>
        <dbReference type="ARBA" id="ARBA00022679"/>
    </source>
</evidence>
<dbReference type="EMBL" id="DRHH01000004">
    <property type="protein sequence ID" value="HEB13799.1"/>
    <property type="molecule type" value="Genomic_DNA"/>
</dbReference>
<feature type="domain" description="Glycosyltransferase subfamily 4-like N-terminal" evidence="3">
    <location>
        <begin position="12"/>
        <end position="64"/>
    </location>
</feature>
<dbReference type="SUPFAM" id="SSF53756">
    <property type="entry name" value="UDP-Glycosyltransferase/glycogen phosphorylase"/>
    <property type="match status" value="1"/>
</dbReference>
<feature type="non-terminal residue" evidence="4">
    <location>
        <position position="1"/>
    </location>
</feature>
<comment type="caution">
    <text evidence="4">The sequence shown here is derived from an EMBL/GenBank/DDBJ whole genome shotgun (WGS) entry which is preliminary data.</text>
</comment>
<evidence type="ECO:0000259" key="3">
    <source>
        <dbReference type="Pfam" id="PF13439"/>
    </source>
</evidence>
<name>A0A7C1T5S1_UNCKA</name>
<dbReference type="Proteomes" id="UP000885744">
    <property type="component" value="Unassembled WGS sequence"/>
</dbReference>
<dbReference type="FunFam" id="3.40.50.2000:FF:000119">
    <property type="entry name" value="Glycosyl transferase group 1"/>
    <property type="match status" value="1"/>
</dbReference>
<sequence length="264" mass="29219">DLSFLHVPQYVTKLNEIFLRYFVSVSAKRADHLIANSEYTKQDIVDTYKVPENRVTVAYPGVDRKQFKPASKSQIAKVREAYGLEKPFILYLGTLEPRKNIVSILKAYASLENREDFNLVLAGKRGWMYGELFKQVGELGIEEDVVFTGFVPDEDKPALLSAAEVFVYPSFFEGFGMPVAEAQACGTPVITASVTSLPEAGGDAALYVDPYKTDELADSLRKLLGSSSLREELSAKGAKHAKKFDWTVSAEKVISVFEGLGGRE</sequence>